<dbReference type="OrthoDB" id="284167at2"/>
<reference evidence="2" key="1">
    <citation type="submission" date="2019-08" db="EMBL/GenBank/DDBJ databases">
        <title>Limnoglobus roseus gen. nov., sp. nov., a novel freshwater planctomycete with a giant genome from the family Gemmataceae.</title>
        <authorList>
            <person name="Kulichevskaya I.S."/>
            <person name="Naumoff D.G."/>
            <person name="Miroshnikov K."/>
            <person name="Ivanova A."/>
            <person name="Philippov D.A."/>
            <person name="Hakobyan A."/>
            <person name="Rijpstra I.C."/>
            <person name="Sinninghe Damste J.S."/>
            <person name="Liesack W."/>
            <person name="Dedysh S.N."/>
        </authorList>
    </citation>
    <scope>NUCLEOTIDE SEQUENCE [LARGE SCALE GENOMIC DNA]</scope>
    <source>
        <strain evidence="2">PX52</strain>
    </source>
</reference>
<dbReference type="EMBL" id="CP042425">
    <property type="protein sequence ID" value="QEL14854.1"/>
    <property type="molecule type" value="Genomic_DNA"/>
</dbReference>
<dbReference type="KEGG" id="lrs:PX52LOC_01753"/>
<dbReference type="Proteomes" id="UP000324974">
    <property type="component" value="Chromosome"/>
</dbReference>
<gene>
    <name evidence="1" type="ORF">PX52LOC_01753</name>
</gene>
<keyword evidence="2" id="KW-1185">Reference proteome</keyword>
<name>A0A5C1ACM0_9BACT</name>
<protein>
    <submittedName>
        <fullName evidence="1">Uncharacterized protein</fullName>
    </submittedName>
</protein>
<dbReference type="RefSeq" id="WP_149109715.1">
    <property type="nucleotide sequence ID" value="NZ_CP042425.1"/>
</dbReference>
<organism evidence="1 2">
    <name type="scientific">Limnoglobus roseus</name>
    <dbReference type="NCBI Taxonomy" id="2598579"/>
    <lineage>
        <taxon>Bacteria</taxon>
        <taxon>Pseudomonadati</taxon>
        <taxon>Planctomycetota</taxon>
        <taxon>Planctomycetia</taxon>
        <taxon>Gemmatales</taxon>
        <taxon>Gemmataceae</taxon>
        <taxon>Limnoglobus</taxon>
    </lineage>
</organism>
<sequence length="100" mass="10943">MTERRPLVEGLKPVSPLVDPSVEKQFVFGGTAKPEVVAAVERAAPPVVRAPFTTRIRADFAAAVKRASLERQLSGITPNTLQEILEEALEPWLRAHGYVP</sequence>
<evidence type="ECO:0000313" key="2">
    <source>
        <dbReference type="Proteomes" id="UP000324974"/>
    </source>
</evidence>
<dbReference type="AlphaFoldDB" id="A0A5C1ACM0"/>
<accession>A0A5C1ACM0</accession>
<evidence type="ECO:0000313" key="1">
    <source>
        <dbReference type="EMBL" id="QEL14854.1"/>
    </source>
</evidence>
<proteinExistence type="predicted"/>